<keyword evidence="2" id="KW-0067">ATP-binding</keyword>
<gene>
    <name evidence="2" type="ORF">HKBW3S06_00758</name>
    <name evidence="3" type="ORF">HKBW3S43_00309</name>
</gene>
<dbReference type="Gene3D" id="3.30.565.60">
    <property type="match status" value="1"/>
</dbReference>
<dbReference type="Proteomes" id="UP000580051">
    <property type="component" value="Unassembled WGS sequence"/>
</dbReference>
<dbReference type="Proteomes" id="UP000576480">
    <property type="component" value="Unassembled WGS sequence"/>
</dbReference>
<protein>
    <submittedName>
        <fullName evidence="2">ATP-dependent DNA helicase RecG</fullName>
    </submittedName>
</protein>
<dbReference type="InterPro" id="IPR038475">
    <property type="entry name" value="RecG_C_sf"/>
</dbReference>
<dbReference type="Pfam" id="PF13749">
    <property type="entry name" value="HATPase_c_4"/>
    <property type="match status" value="1"/>
</dbReference>
<dbReference type="GO" id="GO:0004386">
    <property type="term" value="F:helicase activity"/>
    <property type="evidence" value="ECO:0007669"/>
    <property type="project" value="UniProtKB-KW"/>
</dbReference>
<dbReference type="AlphaFoldDB" id="A0A6V8NQH7"/>
<proteinExistence type="predicted"/>
<evidence type="ECO:0000313" key="3">
    <source>
        <dbReference type="EMBL" id="GFP34516.1"/>
    </source>
</evidence>
<evidence type="ECO:0000313" key="2">
    <source>
        <dbReference type="EMBL" id="GFP21531.1"/>
    </source>
</evidence>
<dbReference type="PANTHER" id="PTHR30595:SF6">
    <property type="entry name" value="SCHLAFEN ALBA-2 DOMAIN-CONTAINING PROTEIN"/>
    <property type="match status" value="1"/>
</dbReference>
<sequence length="408" mass="46429">MTKLELLEIIRNGESSYTEFKLDSISPNELAEVFVGFANSDGGKVLLGLDDNGDIIGITKDKIEEWVINICRNNCEPGIIPLVETVEVEPAKKVMVVTIPRGLGSVYKTNRGRWRIRVGSTTREASTEELARLFQQRGMVHFDIAPVPKVGFGQLDMRRVRYYWEVIRKIKLDEVETKLEDLLLNSQIMTQIDEGKFLTIAGTLIFAKNPERFLPQAGITAVRFKGNDLSYETLDREDIEEALVNSYDDEGKIIEYGVIEKAIRFVERNTSTFSYMDGIVRKDIPQYLKESVREAIVNAVAHRHYSIIGSKIRLFVFNNRLEVRSPGKIPNTVTIEQMKASCHYARNPVIVKFLQHFGYVEDIGLGIPNKIIKLMKEHSGKEPELKELGEEFIVTLFPAEAKENMERG</sequence>
<organism evidence="2 5">
    <name type="scientific">Candidatus Hakubella thermalkaliphila</name>
    <dbReference type="NCBI Taxonomy" id="2754717"/>
    <lineage>
        <taxon>Bacteria</taxon>
        <taxon>Bacillati</taxon>
        <taxon>Actinomycetota</taxon>
        <taxon>Actinomycetota incertae sedis</taxon>
        <taxon>Candidatus Hakubellales</taxon>
        <taxon>Candidatus Hakubellaceae</taxon>
        <taxon>Candidatus Hakubella</taxon>
    </lineage>
</organism>
<comment type="caution">
    <text evidence="2">The sequence shown here is derived from an EMBL/GenBank/DDBJ whole genome shotgun (WGS) entry which is preliminary data.</text>
</comment>
<keyword evidence="2" id="KW-0378">Hydrolase</keyword>
<name>A0A6V8NQH7_9ACTN</name>
<dbReference type="PANTHER" id="PTHR30595">
    <property type="entry name" value="GLPR-RELATED TRANSCRIPTIONAL REPRESSOR"/>
    <property type="match status" value="1"/>
</dbReference>
<reference evidence="4 5" key="1">
    <citation type="journal article" date="2020" name="Front. Microbiol.">
        <title>Single-cell genomics of novel Actinobacteria with the Wood-Ljungdahl pathway discovered in a serpentinizing system.</title>
        <authorList>
            <person name="Merino N."/>
            <person name="Kawai M."/>
            <person name="Boyd E.S."/>
            <person name="Colman D.R."/>
            <person name="McGlynn S.E."/>
            <person name="Nealson K.H."/>
            <person name="Kurokawa K."/>
            <person name="Hongoh Y."/>
        </authorList>
    </citation>
    <scope>NUCLEOTIDE SEQUENCE [LARGE SCALE GENOMIC DNA]</scope>
    <source>
        <strain evidence="2 5">S06</strain>
        <strain evidence="3 4">S43</strain>
    </source>
</reference>
<dbReference type="EMBL" id="BLSB01000009">
    <property type="protein sequence ID" value="GFP34516.1"/>
    <property type="molecule type" value="Genomic_DNA"/>
</dbReference>
<dbReference type="EMBL" id="BLRV01000058">
    <property type="protein sequence ID" value="GFP21531.1"/>
    <property type="molecule type" value="Genomic_DNA"/>
</dbReference>
<keyword evidence="2" id="KW-0347">Helicase</keyword>
<dbReference type="InterPro" id="IPR007421">
    <property type="entry name" value="Schlafen_AlbA_2_dom"/>
</dbReference>
<evidence type="ECO:0000259" key="1">
    <source>
        <dbReference type="Pfam" id="PF04326"/>
    </source>
</evidence>
<dbReference type="Gene3D" id="3.30.950.30">
    <property type="entry name" value="Schlafen, AAA domain"/>
    <property type="match status" value="1"/>
</dbReference>
<evidence type="ECO:0000313" key="5">
    <source>
        <dbReference type="Proteomes" id="UP000580051"/>
    </source>
</evidence>
<dbReference type="Pfam" id="PF04326">
    <property type="entry name" value="SLFN_AlbA_2"/>
    <property type="match status" value="1"/>
</dbReference>
<accession>A0A6V8NQH7</accession>
<dbReference type="RefSeq" id="WP_176226660.1">
    <property type="nucleotide sequence ID" value="NZ_BLRV01000058.1"/>
</dbReference>
<keyword evidence="2" id="KW-0547">Nucleotide-binding</keyword>
<feature type="domain" description="Schlafen AlbA-2" evidence="1">
    <location>
        <begin position="14"/>
        <end position="125"/>
    </location>
</feature>
<dbReference type="InterPro" id="IPR038461">
    <property type="entry name" value="Schlafen_AlbA_2_dom_sf"/>
</dbReference>
<evidence type="ECO:0000313" key="4">
    <source>
        <dbReference type="Proteomes" id="UP000576480"/>
    </source>
</evidence>